<keyword evidence="1" id="KW-0472">Membrane</keyword>
<feature type="transmembrane region" description="Helical" evidence="1">
    <location>
        <begin position="112"/>
        <end position="134"/>
    </location>
</feature>
<reference evidence="2 3" key="1">
    <citation type="submission" date="2014-06" db="EMBL/GenBank/DDBJ databases">
        <title>Draft genome sequence of Idiomarina sp. MCCC 1A10513.</title>
        <authorList>
            <person name="Du J."/>
            <person name="Lai Q."/>
            <person name="Shao Z."/>
        </authorList>
    </citation>
    <scope>NUCLEOTIDE SEQUENCE [LARGE SCALE GENOMIC DNA]</scope>
    <source>
        <strain evidence="2 3">MCCC 1A10513</strain>
    </source>
</reference>
<name>A0A094INZ5_9GAMM</name>
<gene>
    <name evidence="2" type="ORF">IDAT_03165</name>
</gene>
<evidence type="ECO:0000256" key="1">
    <source>
        <dbReference type="SAM" id="Phobius"/>
    </source>
</evidence>
<dbReference type="eggNOG" id="ENOG503015I">
    <property type="taxonomic scope" value="Bacteria"/>
</dbReference>
<comment type="caution">
    <text evidence="2">The sequence shown here is derived from an EMBL/GenBank/DDBJ whole genome shotgun (WGS) entry which is preliminary data.</text>
</comment>
<dbReference type="AlphaFoldDB" id="A0A094INZ5"/>
<dbReference type="InterPro" id="IPR013879">
    <property type="entry name" value="DUF1761"/>
</dbReference>
<dbReference type="OrthoDB" id="333057at2"/>
<keyword evidence="1" id="KW-0812">Transmembrane</keyword>
<feature type="transmembrane region" description="Helical" evidence="1">
    <location>
        <begin position="6"/>
        <end position="27"/>
    </location>
</feature>
<dbReference type="RefSeq" id="WP_034730417.1">
    <property type="nucleotide sequence ID" value="NZ_JPIN01000002.1"/>
</dbReference>
<dbReference type="Pfam" id="PF08570">
    <property type="entry name" value="DUF1761"/>
    <property type="match status" value="1"/>
</dbReference>
<feature type="transmembrane region" description="Helical" evidence="1">
    <location>
        <begin position="54"/>
        <end position="74"/>
    </location>
</feature>
<keyword evidence="3" id="KW-1185">Reference proteome</keyword>
<accession>A0A094INZ5</accession>
<dbReference type="STRING" id="1517416.IDAT_03165"/>
<evidence type="ECO:0000313" key="2">
    <source>
        <dbReference type="EMBL" id="KFZ29375.1"/>
    </source>
</evidence>
<organism evidence="2 3">
    <name type="scientific">Pseudidiomarina atlantica</name>
    <dbReference type="NCBI Taxonomy" id="1517416"/>
    <lineage>
        <taxon>Bacteria</taxon>
        <taxon>Pseudomonadati</taxon>
        <taxon>Pseudomonadota</taxon>
        <taxon>Gammaproteobacteria</taxon>
        <taxon>Alteromonadales</taxon>
        <taxon>Idiomarinaceae</taxon>
        <taxon>Pseudidiomarina</taxon>
    </lineage>
</organism>
<sequence length="135" mass="14954">METMAINYWAVLVATLLNLLVGGLWYSPMLFAKVWQRSAGISDAQLKNFNAAKVFGITLVVSWIICLNLAFFLAAPGTDWQWGMTAGFLAGFGWASMIFIVISLFEQRSLAYMLVHGGYITVYFTLAGLILGAWQ</sequence>
<proteinExistence type="predicted"/>
<protein>
    <submittedName>
        <fullName evidence="2">Membrane protein</fullName>
    </submittedName>
</protein>
<keyword evidence="1" id="KW-1133">Transmembrane helix</keyword>
<dbReference type="EMBL" id="JPIN01000002">
    <property type="protein sequence ID" value="KFZ29375.1"/>
    <property type="molecule type" value="Genomic_DNA"/>
</dbReference>
<dbReference type="Proteomes" id="UP000053718">
    <property type="component" value="Unassembled WGS sequence"/>
</dbReference>
<feature type="transmembrane region" description="Helical" evidence="1">
    <location>
        <begin position="80"/>
        <end position="105"/>
    </location>
</feature>
<evidence type="ECO:0000313" key="3">
    <source>
        <dbReference type="Proteomes" id="UP000053718"/>
    </source>
</evidence>